<organism evidence="5">
    <name type="scientific">Shewanella frigidimarina</name>
    <dbReference type="NCBI Taxonomy" id="56812"/>
    <lineage>
        <taxon>Bacteria</taxon>
        <taxon>Pseudomonadati</taxon>
        <taxon>Pseudomonadota</taxon>
        <taxon>Gammaproteobacteria</taxon>
        <taxon>Alteromonadales</taxon>
        <taxon>Shewanellaceae</taxon>
        <taxon>Shewanella</taxon>
    </lineage>
</organism>
<comment type="caution">
    <text evidence="5">The sequence shown here is derived from an EMBL/GenBank/DDBJ whole genome shotgun (WGS) entry which is preliminary data.</text>
</comment>
<dbReference type="AlphaFoldDB" id="A0A106C3E3"/>
<dbReference type="Proteomes" id="UP000055702">
    <property type="component" value="Unassembled WGS sequence"/>
</dbReference>
<dbReference type="InterPro" id="IPR005872">
    <property type="entry name" value="SUI1_arc_bac"/>
</dbReference>
<name>A0A106C3E3_SHEFR</name>
<protein>
    <submittedName>
        <fullName evidence="5">Translation initiation factor Sui1</fullName>
    </submittedName>
</protein>
<evidence type="ECO:0000256" key="2">
    <source>
        <dbReference type="ARBA" id="ARBA00022845"/>
    </source>
</evidence>
<dbReference type="GO" id="GO:0001731">
    <property type="term" value="P:formation of translation preinitiation complex"/>
    <property type="evidence" value="ECO:0007669"/>
    <property type="project" value="TreeGrafter"/>
</dbReference>
<dbReference type="InterPro" id="IPR050318">
    <property type="entry name" value="DENR/SUI1_TIF"/>
</dbReference>
<keyword evidence="2" id="KW-0810">Translation regulation</keyword>
<dbReference type="PIRSF" id="PIRSF037511">
    <property type="entry name" value="Transl_init_SUI1_pro"/>
    <property type="match status" value="1"/>
</dbReference>
<dbReference type="NCBIfam" id="TIGR01158">
    <property type="entry name" value="SUI1_rel"/>
    <property type="match status" value="1"/>
</dbReference>
<dbReference type="GO" id="GO:0006417">
    <property type="term" value="P:regulation of translation"/>
    <property type="evidence" value="ECO:0007669"/>
    <property type="project" value="UniProtKB-KW"/>
</dbReference>
<dbReference type="CDD" id="cd11567">
    <property type="entry name" value="YciH_like"/>
    <property type="match status" value="1"/>
</dbReference>
<dbReference type="Gene3D" id="3.30.780.10">
    <property type="entry name" value="SUI1-like domain"/>
    <property type="match status" value="1"/>
</dbReference>
<evidence type="ECO:0000256" key="1">
    <source>
        <dbReference type="ARBA" id="ARBA00005422"/>
    </source>
</evidence>
<evidence type="ECO:0000313" key="5">
    <source>
        <dbReference type="EMBL" id="KVX03495.1"/>
    </source>
</evidence>
<proteinExistence type="inferred from homology"/>
<reference evidence="5 6" key="1">
    <citation type="submission" date="2016-01" db="EMBL/GenBank/DDBJ databases">
        <title>Draft genome of the antarctic isolate Shewanella frigidimarina Ag06-30.</title>
        <authorList>
            <person name="Parmeciano Di Noto G."/>
            <person name="Vazquez S."/>
            <person name="Mac Cormack W."/>
            <person name="Iriarte A."/>
            <person name="Quiroga C."/>
        </authorList>
    </citation>
    <scope>NUCLEOTIDE SEQUENCE [LARGE SCALE GENOMIC DNA]</scope>
    <source>
        <strain evidence="5 6">Ag06-30</strain>
    </source>
</reference>
<dbReference type="PROSITE" id="PS50296">
    <property type="entry name" value="SUI1"/>
    <property type="match status" value="1"/>
</dbReference>
<dbReference type="PANTHER" id="PTHR12789:SF0">
    <property type="entry name" value="DENSITY-REGULATED PROTEIN"/>
    <property type="match status" value="1"/>
</dbReference>
<dbReference type="NCBIfam" id="NF006536">
    <property type="entry name" value="PRK09019.1"/>
    <property type="match status" value="1"/>
</dbReference>
<dbReference type="PANTHER" id="PTHR12789">
    <property type="entry name" value="DENSITY-REGULATED PROTEIN HOMOLOG"/>
    <property type="match status" value="1"/>
</dbReference>
<evidence type="ECO:0000259" key="4">
    <source>
        <dbReference type="PROSITE" id="PS50296"/>
    </source>
</evidence>
<keyword evidence="3" id="KW-0648">Protein biosynthesis</keyword>
<dbReference type="EMBL" id="LRDC01000001">
    <property type="protein sequence ID" value="KVX03495.1"/>
    <property type="molecule type" value="Genomic_DNA"/>
</dbReference>
<dbReference type="FunFam" id="3.30.780.10:FF:000002">
    <property type="entry name" value="Stress response translation initiation inhibitor"/>
    <property type="match status" value="1"/>
</dbReference>
<dbReference type="SUPFAM" id="SSF55159">
    <property type="entry name" value="eIF1-like"/>
    <property type="match status" value="1"/>
</dbReference>
<evidence type="ECO:0000313" key="6">
    <source>
        <dbReference type="Proteomes" id="UP000055702"/>
    </source>
</evidence>
<dbReference type="InterPro" id="IPR036877">
    <property type="entry name" value="SUI1_dom_sf"/>
</dbReference>
<dbReference type="InterPro" id="IPR001950">
    <property type="entry name" value="SUI1"/>
</dbReference>
<dbReference type="GO" id="GO:0003729">
    <property type="term" value="F:mRNA binding"/>
    <property type="evidence" value="ECO:0007669"/>
    <property type="project" value="TreeGrafter"/>
</dbReference>
<evidence type="ECO:0000256" key="3">
    <source>
        <dbReference type="ARBA" id="ARBA00022917"/>
    </source>
</evidence>
<feature type="domain" description="SUI1" evidence="4">
    <location>
        <begin position="40"/>
        <end position="101"/>
    </location>
</feature>
<dbReference type="Pfam" id="PF01253">
    <property type="entry name" value="SUI1"/>
    <property type="match status" value="1"/>
</dbReference>
<accession>A0A106C3E3</accession>
<sequence>MRIDPNIALVYSTDKGRIDQPKPQAEVPTGDGIVRIHKDSKGRKGKGVSVIKGLELDEKALKDLAQKLKKQCGCGGTVKDFCIEVQTDNREQIKSILEKLNFTVKLAGG</sequence>
<dbReference type="GO" id="GO:0003743">
    <property type="term" value="F:translation initiation factor activity"/>
    <property type="evidence" value="ECO:0007669"/>
    <property type="project" value="UniProtKB-KW"/>
</dbReference>
<dbReference type="GO" id="GO:0002188">
    <property type="term" value="P:translation reinitiation"/>
    <property type="evidence" value="ECO:0007669"/>
    <property type="project" value="TreeGrafter"/>
</dbReference>
<dbReference type="RefSeq" id="WP_059744130.1">
    <property type="nucleotide sequence ID" value="NZ_JBOZOX010000008.1"/>
</dbReference>
<comment type="similarity">
    <text evidence="1">Belongs to the SUI1 family.</text>
</comment>
<keyword evidence="5" id="KW-0396">Initiation factor</keyword>
<gene>
    <name evidence="5" type="ORF">AWJ07_02755</name>
</gene>